<evidence type="ECO:0000256" key="4">
    <source>
        <dbReference type="ARBA" id="ARBA00022989"/>
    </source>
</evidence>
<name>A0A366HXA8_9BACT</name>
<evidence type="ECO:0000256" key="5">
    <source>
        <dbReference type="ARBA" id="ARBA00023065"/>
    </source>
</evidence>
<reference evidence="9 10" key="1">
    <citation type="submission" date="2018-06" db="EMBL/GenBank/DDBJ databases">
        <title>Genomic Encyclopedia of Type Strains, Phase IV (KMG-IV): sequencing the most valuable type-strain genomes for metagenomic binning, comparative biology and taxonomic classification.</title>
        <authorList>
            <person name="Goeker M."/>
        </authorList>
    </citation>
    <scope>NUCLEOTIDE SEQUENCE [LARGE SCALE GENOMIC DNA]</scope>
    <source>
        <strain evidence="9 10">DSM 25532</strain>
    </source>
</reference>
<sequence length="413" mass="43934">MSAHFFLVITSFLAVPALIGRLPVVSKVLPLVFIQLLCGVALQLSGGQAWLLHHGVDLLDGPLASSVQGIGWLGVVLLVALSSVHPKSDHQNEAPLRFVAVSVMGFGVTLLVGGLVGWGLVQAYPQLIGERGTPLLFGASVGICLAVTALPVLVAILKETGLQETRVGRLALMSALLDDLWLWLGLITVLSLAGVHSGGPLATLLPVVAFALAMAFVARPLLDGLFRKVDALHEGALLGVCVILLSAAVTDLLGVHAMLGAFIGGAILPQRAVRQWGPGISETVKWLLLPVFFVSTGLRLHIEWGDARFWTLAALFSFTAMATKMLVVACTARLGGLPWSRSFLLGTLMQCKGLMELVAINILLEARIISVEVYSALAVMALFSTFMTAPLLRLWRSRHDSQESRTADESRAG</sequence>
<feature type="transmembrane region" description="Helical" evidence="7">
    <location>
        <begin position="284"/>
        <end position="302"/>
    </location>
</feature>
<protein>
    <submittedName>
        <fullName evidence="9">Transporter (CPA2 family)</fullName>
    </submittedName>
</protein>
<dbReference type="EMBL" id="QNRR01000001">
    <property type="protein sequence ID" value="RBP48194.1"/>
    <property type="molecule type" value="Genomic_DNA"/>
</dbReference>
<evidence type="ECO:0000256" key="1">
    <source>
        <dbReference type="ARBA" id="ARBA00004141"/>
    </source>
</evidence>
<dbReference type="Pfam" id="PF00999">
    <property type="entry name" value="Na_H_Exchanger"/>
    <property type="match status" value="1"/>
</dbReference>
<comment type="caution">
    <text evidence="9">The sequence shown here is derived from an EMBL/GenBank/DDBJ whole genome shotgun (WGS) entry which is preliminary data.</text>
</comment>
<keyword evidence="5" id="KW-0406">Ion transport</keyword>
<dbReference type="GO" id="GO:0016020">
    <property type="term" value="C:membrane"/>
    <property type="evidence" value="ECO:0007669"/>
    <property type="project" value="UniProtKB-SubCell"/>
</dbReference>
<feature type="transmembrane region" description="Helical" evidence="7">
    <location>
        <begin position="201"/>
        <end position="219"/>
    </location>
</feature>
<evidence type="ECO:0000313" key="10">
    <source>
        <dbReference type="Proteomes" id="UP000253426"/>
    </source>
</evidence>
<dbReference type="Gene3D" id="1.20.1530.20">
    <property type="match status" value="1"/>
</dbReference>
<dbReference type="OrthoDB" id="9793589at2"/>
<dbReference type="PANTHER" id="PTHR32468:SF0">
    <property type="entry name" value="K(+)_H(+) ANTIPORTER 1"/>
    <property type="match status" value="1"/>
</dbReference>
<dbReference type="GO" id="GO:0015297">
    <property type="term" value="F:antiporter activity"/>
    <property type="evidence" value="ECO:0007669"/>
    <property type="project" value="InterPro"/>
</dbReference>
<dbReference type="AlphaFoldDB" id="A0A366HXA8"/>
<keyword evidence="3 7" id="KW-0812">Transmembrane</keyword>
<feature type="transmembrane region" description="Helical" evidence="7">
    <location>
        <begin position="133"/>
        <end position="157"/>
    </location>
</feature>
<dbReference type="PANTHER" id="PTHR32468">
    <property type="entry name" value="CATION/H + ANTIPORTER"/>
    <property type="match status" value="1"/>
</dbReference>
<dbReference type="InterPro" id="IPR006153">
    <property type="entry name" value="Cation/H_exchanger_TM"/>
</dbReference>
<evidence type="ECO:0000256" key="6">
    <source>
        <dbReference type="ARBA" id="ARBA00023136"/>
    </source>
</evidence>
<organism evidence="9 10">
    <name type="scientific">Roseimicrobium gellanilyticum</name>
    <dbReference type="NCBI Taxonomy" id="748857"/>
    <lineage>
        <taxon>Bacteria</taxon>
        <taxon>Pseudomonadati</taxon>
        <taxon>Verrucomicrobiota</taxon>
        <taxon>Verrucomicrobiia</taxon>
        <taxon>Verrucomicrobiales</taxon>
        <taxon>Verrucomicrobiaceae</taxon>
        <taxon>Roseimicrobium</taxon>
    </lineage>
</organism>
<keyword evidence="10" id="KW-1185">Reference proteome</keyword>
<feature type="domain" description="Cation/H+ exchanger transmembrane" evidence="8">
    <location>
        <begin position="17"/>
        <end position="392"/>
    </location>
</feature>
<evidence type="ECO:0000256" key="2">
    <source>
        <dbReference type="ARBA" id="ARBA00022448"/>
    </source>
</evidence>
<feature type="transmembrane region" description="Helical" evidence="7">
    <location>
        <begin position="169"/>
        <end position="195"/>
    </location>
</feature>
<feature type="transmembrane region" description="Helical" evidence="7">
    <location>
        <begin position="376"/>
        <end position="395"/>
    </location>
</feature>
<dbReference type="InterPro" id="IPR050794">
    <property type="entry name" value="CPA2_transporter"/>
</dbReference>
<dbReference type="RefSeq" id="WP_113957065.1">
    <property type="nucleotide sequence ID" value="NZ_QNRR01000001.1"/>
</dbReference>
<keyword evidence="4 7" id="KW-1133">Transmembrane helix</keyword>
<keyword evidence="2" id="KW-0813">Transport</keyword>
<accession>A0A366HXA8</accession>
<proteinExistence type="predicted"/>
<keyword evidence="6 7" id="KW-0472">Membrane</keyword>
<dbReference type="GO" id="GO:1902600">
    <property type="term" value="P:proton transmembrane transport"/>
    <property type="evidence" value="ECO:0007669"/>
    <property type="project" value="InterPro"/>
</dbReference>
<evidence type="ECO:0000256" key="7">
    <source>
        <dbReference type="SAM" id="Phobius"/>
    </source>
</evidence>
<evidence type="ECO:0000259" key="8">
    <source>
        <dbReference type="Pfam" id="PF00999"/>
    </source>
</evidence>
<comment type="subcellular location">
    <subcellularLocation>
        <location evidence="1">Membrane</location>
        <topology evidence="1">Multi-pass membrane protein</topology>
    </subcellularLocation>
</comment>
<evidence type="ECO:0000256" key="3">
    <source>
        <dbReference type="ARBA" id="ARBA00022692"/>
    </source>
</evidence>
<feature type="transmembrane region" description="Helical" evidence="7">
    <location>
        <begin position="308"/>
        <end position="331"/>
    </location>
</feature>
<gene>
    <name evidence="9" type="ORF">DES53_101994</name>
</gene>
<feature type="transmembrane region" description="Helical" evidence="7">
    <location>
        <begin position="6"/>
        <end position="24"/>
    </location>
</feature>
<dbReference type="Proteomes" id="UP000253426">
    <property type="component" value="Unassembled WGS sequence"/>
</dbReference>
<feature type="transmembrane region" description="Helical" evidence="7">
    <location>
        <begin position="31"/>
        <end position="51"/>
    </location>
</feature>
<feature type="transmembrane region" description="Helical" evidence="7">
    <location>
        <begin position="63"/>
        <end position="84"/>
    </location>
</feature>
<feature type="transmembrane region" description="Helical" evidence="7">
    <location>
        <begin position="231"/>
        <end position="249"/>
    </location>
</feature>
<dbReference type="InterPro" id="IPR038770">
    <property type="entry name" value="Na+/solute_symporter_sf"/>
</dbReference>
<feature type="transmembrane region" description="Helical" evidence="7">
    <location>
        <begin position="96"/>
        <end position="121"/>
    </location>
</feature>
<evidence type="ECO:0000313" key="9">
    <source>
        <dbReference type="EMBL" id="RBP48194.1"/>
    </source>
</evidence>